<proteinExistence type="predicted"/>
<sequence length="46" mass="5042">MSALPILAAALSAALVLGALHHRRMAARRRAALIPLARPRPHLRKR</sequence>
<keyword evidence="2" id="KW-1185">Reference proteome</keyword>
<evidence type="ECO:0000313" key="2">
    <source>
        <dbReference type="Proteomes" id="UP000580043"/>
    </source>
</evidence>
<dbReference type="Proteomes" id="UP000580043">
    <property type="component" value="Unassembled WGS sequence"/>
</dbReference>
<evidence type="ECO:0000313" key="1">
    <source>
        <dbReference type="EMBL" id="NML28704.1"/>
    </source>
</evidence>
<reference evidence="1 2" key="1">
    <citation type="submission" date="2020-04" db="EMBL/GenBank/DDBJ databases">
        <title>Zoogloea sp. G-4-1-14 isolated from soil.</title>
        <authorList>
            <person name="Dahal R.H."/>
        </authorList>
    </citation>
    <scope>NUCLEOTIDE SEQUENCE [LARGE SCALE GENOMIC DNA]</scope>
    <source>
        <strain evidence="1 2">G-4-1-14</strain>
    </source>
</reference>
<accession>A0A848GBM0</accession>
<name>A0A848GBM0_9RHOO</name>
<dbReference type="AlphaFoldDB" id="A0A848GBM0"/>
<dbReference type="EMBL" id="JABBGA010000033">
    <property type="protein sequence ID" value="NML28704.1"/>
    <property type="molecule type" value="Genomic_DNA"/>
</dbReference>
<organism evidence="1 2">
    <name type="scientific">Zoogloea dura</name>
    <dbReference type="NCBI Taxonomy" id="2728840"/>
    <lineage>
        <taxon>Bacteria</taxon>
        <taxon>Pseudomonadati</taxon>
        <taxon>Pseudomonadota</taxon>
        <taxon>Betaproteobacteria</taxon>
        <taxon>Rhodocyclales</taxon>
        <taxon>Zoogloeaceae</taxon>
        <taxon>Zoogloea</taxon>
    </lineage>
</organism>
<gene>
    <name evidence="1" type="ORF">HHL15_23400</name>
</gene>
<comment type="caution">
    <text evidence="1">The sequence shown here is derived from an EMBL/GenBank/DDBJ whole genome shotgun (WGS) entry which is preliminary data.</text>
</comment>
<protein>
    <submittedName>
        <fullName evidence="1">Uncharacterized protein</fullName>
    </submittedName>
</protein>
<dbReference type="RefSeq" id="WP_169148225.1">
    <property type="nucleotide sequence ID" value="NZ_JABBGA010000033.1"/>
</dbReference>